<name>A0A0U5EWE0_9PROT</name>
<dbReference type="AlphaFoldDB" id="A0A0U5EWE0"/>
<reference evidence="1" key="3">
    <citation type="submission" date="2014-09" db="EMBL/GenBank/DDBJ databases">
        <authorList>
            <person name="Magalhaes I.L.F."/>
            <person name="Oliveira U."/>
            <person name="Santos F.R."/>
            <person name="Vidigal T.H.D.A."/>
            <person name="Brescovit A.D."/>
            <person name="Santos A.J."/>
        </authorList>
    </citation>
    <scope>NUCLEOTIDE SEQUENCE</scope>
    <source>
        <strain evidence="1">108B</strain>
    </source>
</reference>
<evidence type="ECO:0000313" key="1">
    <source>
        <dbReference type="EMBL" id="CEF41270.1"/>
    </source>
</evidence>
<dbReference type="Proteomes" id="UP000056109">
    <property type="component" value="Chromosome I"/>
</dbReference>
<evidence type="ECO:0000313" key="2">
    <source>
        <dbReference type="EMBL" id="OUL65966.1"/>
    </source>
</evidence>
<proteinExistence type="predicted"/>
<gene>
    <name evidence="1" type="ORF">ASN_1955</name>
    <name evidence="2" type="ORF">HK16_12610</name>
</gene>
<reference evidence="2 4" key="1">
    <citation type="submission" date="2014-06" db="EMBL/GenBank/DDBJ databases">
        <authorList>
            <person name="Ju J."/>
            <person name="Zhang J."/>
        </authorList>
    </citation>
    <scope>NUCLEOTIDE SEQUENCE [LARGE SCALE GENOMIC DNA]</scope>
    <source>
        <strain evidence="2">DmL_050</strain>
    </source>
</reference>
<dbReference type="EMBL" id="JOOZ01000044">
    <property type="protein sequence ID" value="OUL65966.1"/>
    <property type="molecule type" value="Genomic_DNA"/>
</dbReference>
<evidence type="ECO:0000313" key="3">
    <source>
        <dbReference type="Proteomes" id="UP000056109"/>
    </source>
</evidence>
<protein>
    <submittedName>
        <fullName evidence="1">Uncharacterized protein</fullName>
    </submittedName>
</protein>
<keyword evidence="3" id="KW-1185">Reference proteome</keyword>
<dbReference type="PATRIC" id="fig|446692.3.peg.2006"/>
<evidence type="ECO:0000313" key="4">
    <source>
        <dbReference type="Proteomes" id="UP000195072"/>
    </source>
</evidence>
<dbReference type="EMBL" id="LN606600">
    <property type="protein sequence ID" value="CEF41270.1"/>
    <property type="molecule type" value="Genomic_DNA"/>
</dbReference>
<dbReference type="KEGG" id="asz:ASN_1955"/>
<sequence length="69" mass="7832">MKPDFIAHPEDQITREGLIARFYNAYSTDVKTKDEALNLVSEIAQAVDGRRTDARYKPMQPPTNPPKTI</sequence>
<dbReference type="Proteomes" id="UP000195072">
    <property type="component" value="Unassembled WGS sequence"/>
</dbReference>
<accession>A0A0U5EWE0</accession>
<organism evidence="1 3">
    <name type="scientific">Acetobacter senegalensis</name>
    <dbReference type="NCBI Taxonomy" id="446692"/>
    <lineage>
        <taxon>Bacteria</taxon>
        <taxon>Pseudomonadati</taxon>
        <taxon>Pseudomonadota</taxon>
        <taxon>Alphaproteobacteria</taxon>
        <taxon>Acetobacterales</taxon>
        <taxon>Acetobacteraceae</taxon>
        <taxon>Acetobacter</taxon>
    </lineage>
</organism>
<reference evidence="3" key="2">
    <citation type="submission" date="2014-09" db="EMBL/GenBank/DDBJ databases">
        <authorList>
            <person name="Illeghems K.G."/>
        </authorList>
    </citation>
    <scope>NUCLEOTIDE SEQUENCE [LARGE SCALE GENOMIC DNA]</scope>
    <source>
        <strain evidence="3">108B</strain>
    </source>
</reference>